<dbReference type="InterPro" id="IPR000524">
    <property type="entry name" value="Tscrpt_reg_HTH_GntR"/>
</dbReference>
<evidence type="ECO:0000313" key="6">
    <source>
        <dbReference type="Proteomes" id="UP000315252"/>
    </source>
</evidence>
<dbReference type="Pfam" id="PF07729">
    <property type="entry name" value="FCD"/>
    <property type="match status" value="1"/>
</dbReference>
<sequence length="229" mass="26373">MNVQYPARTAERRTSADDVFERLRSDIVNLRLAPGTKLSEVEVAKHSDVSRQPVREAFIRLNNMKLLQVRPQKATLVRKISVKDILNTRFIRTAIEVEVVRKACEAAQQEDLARIEGNLKAQKRAANKRDTDLFHRLDYEFHHLICIAAKVEFAFAAIEQNKSHVDRLCMLSLANKDGMLELYRDHSGIFEALKQRDEDAIVAATRLHLTRLDETLADARRNHPDFFDD</sequence>
<dbReference type="PROSITE" id="PS50949">
    <property type="entry name" value="HTH_GNTR"/>
    <property type="match status" value="1"/>
</dbReference>
<dbReference type="Pfam" id="PF00392">
    <property type="entry name" value="GntR"/>
    <property type="match status" value="1"/>
</dbReference>
<dbReference type="Gene3D" id="1.10.10.10">
    <property type="entry name" value="Winged helix-like DNA-binding domain superfamily/Winged helix DNA-binding domain"/>
    <property type="match status" value="1"/>
</dbReference>
<dbReference type="PANTHER" id="PTHR43537:SF6">
    <property type="entry name" value="HTH-TYPE TRANSCRIPTIONAL REPRESSOR RSPR"/>
    <property type="match status" value="1"/>
</dbReference>
<dbReference type="GO" id="GO:0003700">
    <property type="term" value="F:DNA-binding transcription factor activity"/>
    <property type="evidence" value="ECO:0007669"/>
    <property type="project" value="InterPro"/>
</dbReference>
<dbReference type="SMART" id="SM00345">
    <property type="entry name" value="HTH_GNTR"/>
    <property type="match status" value="1"/>
</dbReference>
<evidence type="ECO:0000256" key="2">
    <source>
        <dbReference type="ARBA" id="ARBA00023125"/>
    </source>
</evidence>
<dbReference type="Gene3D" id="1.20.120.530">
    <property type="entry name" value="GntR ligand-binding domain-like"/>
    <property type="match status" value="1"/>
</dbReference>
<accession>A0A545TKS8</accession>
<dbReference type="InterPro" id="IPR036390">
    <property type="entry name" value="WH_DNA-bd_sf"/>
</dbReference>
<dbReference type="PANTHER" id="PTHR43537">
    <property type="entry name" value="TRANSCRIPTIONAL REGULATOR, GNTR FAMILY"/>
    <property type="match status" value="1"/>
</dbReference>
<protein>
    <submittedName>
        <fullName evidence="5">GntR family transcriptional regulator</fullName>
    </submittedName>
</protein>
<keyword evidence="1" id="KW-0805">Transcription regulation</keyword>
<dbReference type="InterPro" id="IPR008920">
    <property type="entry name" value="TF_FadR/GntR_C"/>
</dbReference>
<dbReference type="SUPFAM" id="SSF46785">
    <property type="entry name" value="Winged helix' DNA-binding domain"/>
    <property type="match status" value="1"/>
</dbReference>
<dbReference type="InterPro" id="IPR036388">
    <property type="entry name" value="WH-like_DNA-bd_sf"/>
</dbReference>
<dbReference type="SMART" id="SM00895">
    <property type="entry name" value="FCD"/>
    <property type="match status" value="1"/>
</dbReference>
<dbReference type="Proteomes" id="UP000315252">
    <property type="component" value="Unassembled WGS sequence"/>
</dbReference>
<dbReference type="SUPFAM" id="SSF48008">
    <property type="entry name" value="GntR ligand-binding domain-like"/>
    <property type="match status" value="1"/>
</dbReference>
<reference evidence="5 6" key="1">
    <citation type="submission" date="2019-06" db="EMBL/GenBank/DDBJ databases">
        <title>Whole genome sequence for Rhodospirillaceae sp. R148.</title>
        <authorList>
            <person name="Wang G."/>
        </authorList>
    </citation>
    <scope>NUCLEOTIDE SEQUENCE [LARGE SCALE GENOMIC DNA]</scope>
    <source>
        <strain evidence="5 6">R148</strain>
    </source>
</reference>
<gene>
    <name evidence="5" type="ORF">FKG95_19970</name>
</gene>
<dbReference type="GO" id="GO:0003677">
    <property type="term" value="F:DNA binding"/>
    <property type="evidence" value="ECO:0007669"/>
    <property type="project" value="UniProtKB-KW"/>
</dbReference>
<keyword evidence="6" id="KW-1185">Reference proteome</keyword>
<feature type="domain" description="HTH gntR-type" evidence="4">
    <location>
        <begin position="13"/>
        <end position="80"/>
    </location>
</feature>
<comment type="caution">
    <text evidence="5">The sequence shown here is derived from an EMBL/GenBank/DDBJ whole genome shotgun (WGS) entry which is preliminary data.</text>
</comment>
<evidence type="ECO:0000313" key="5">
    <source>
        <dbReference type="EMBL" id="TQV77833.1"/>
    </source>
</evidence>
<evidence type="ECO:0000256" key="1">
    <source>
        <dbReference type="ARBA" id="ARBA00023015"/>
    </source>
</evidence>
<dbReference type="OrthoDB" id="9788098at2"/>
<evidence type="ECO:0000256" key="3">
    <source>
        <dbReference type="ARBA" id="ARBA00023163"/>
    </source>
</evidence>
<organism evidence="5 6">
    <name type="scientific">Denitrobaculum tricleocarpae</name>
    <dbReference type="NCBI Taxonomy" id="2591009"/>
    <lineage>
        <taxon>Bacteria</taxon>
        <taxon>Pseudomonadati</taxon>
        <taxon>Pseudomonadota</taxon>
        <taxon>Alphaproteobacteria</taxon>
        <taxon>Rhodospirillales</taxon>
        <taxon>Rhodospirillaceae</taxon>
        <taxon>Denitrobaculum</taxon>
    </lineage>
</organism>
<dbReference type="AlphaFoldDB" id="A0A545TKS8"/>
<dbReference type="EMBL" id="VHSH01000007">
    <property type="protein sequence ID" value="TQV77833.1"/>
    <property type="molecule type" value="Genomic_DNA"/>
</dbReference>
<name>A0A545TKS8_9PROT</name>
<dbReference type="RefSeq" id="WP_142898176.1">
    <property type="nucleotide sequence ID" value="NZ_ML660058.1"/>
</dbReference>
<keyword evidence="2" id="KW-0238">DNA-binding</keyword>
<evidence type="ECO:0000259" key="4">
    <source>
        <dbReference type="PROSITE" id="PS50949"/>
    </source>
</evidence>
<dbReference type="InterPro" id="IPR011711">
    <property type="entry name" value="GntR_C"/>
</dbReference>
<keyword evidence="3" id="KW-0804">Transcription</keyword>
<proteinExistence type="predicted"/>